<evidence type="ECO:0000313" key="7">
    <source>
        <dbReference type="EMBL" id="KAJ7391822.1"/>
    </source>
</evidence>
<reference evidence="7" key="1">
    <citation type="submission" date="2023-01" db="EMBL/GenBank/DDBJ databases">
        <title>Genome assembly of the deep-sea coral Lophelia pertusa.</title>
        <authorList>
            <person name="Herrera S."/>
            <person name="Cordes E."/>
        </authorList>
    </citation>
    <scope>NUCLEOTIDE SEQUENCE</scope>
    <source>
        <strain evidence="7">USNM1676648</strain>
        <tissue evidence="7">Polyp</tissue>
    </source>
</reference>
<feature type="compositionally biased region" description="Basic and acidic residues" evidence="5">
    <location>
        <begin position="284"/>
        <end position="294"/>
    </location>
</feature>
<proteinExistence type="predicted"/>
<comment type="subcellular location">
    <subcellularLocation>
        <location evidence="1">Endoplasmic reticulum</location>
    </subcellularLocation>
</comment>
<feature type="compositionally biased region" description="Basic and acidic residues" evidence="5">
    <location>
        <begin position="324"/>
        <end position="334"/>
    </location>
</feature>
<evidence type="ECO:0000313" key="8">
    <source>
        <dbReference type="Proteomes" id="UP001163046"/>
    </source>
</evidence>
<evidence type="ECO:0000256" key="1">
    <source>
        <dbReference type="ARBA" id="ARBA00004240"/>
    </source>
</evidence>
<dbReference type="Pfam" id="PF07915">
    <property type="entry name" value="PRKCSH"/>
    <property type="match status" value="1"/>
</dbReference>
<dbReference type="PANTHER" id="PTHR15414:SF5">
    <property type="entry name" value="PROTEIN OS-9"/>
    <property type="match status" value="1"/>
</dbReference>
<evidence type="ECO:0000256" key="5">
    <source>
        <dbReference type="SAM" id="MobiDB-lite"/>
    </source>
</evidence>
<keyword evidence="3" id="KW-0256">Endoplasmic reticulum</keyword>
<dbReference type="Gene3D" id="2.70.130.10">
    <property type="entry name" value="Mannose-6-phosphate receptor binding domain"/>
    <property type="match status" value="1"/>
</dbReference>
<name>A0A9X0A1M3_9CNID</name>
<feature type="compositionally biased region" description="Basic and acidic residues" evidence="5">
    <location>
        <begin position="301"/>
        <end position="310"/>
    </location>
</feature>
<dbReference type="PROSITE" id="PS51914">
    <property type="entry name" value="MRH"/>
    <property type="match status" value="1"/>
</dbReference>
<keyword evidence="2" id="KW-0732">Signal</keyword>
<keyword evidence="8" id="KW-1185">Reference proteome</keyword>
<dbReference type="InterPro" id="IPR045149">
    <property type="entry name" value="OS-9-like"/>
</dbReference>
<sequence length="485" mass="55657">MLVIQCYYRPSMDNNTSVFYHSWRVLEKSHEEKQHISEDEIPQLLEPMKKKCLYNNKGWWTYEVCFGKGIYQYHNEANEVVGDKISLGLFSKETDWSQEKIDTKIYCDEGSADLVFRVDEPSSCSYVITVYTNKLCQHSLFRSSPAQKPQAITCSLHCRKNATRCMSKELNQGKKLKKQPKQPSVGLRKQELQLKSKVKMKQNWTRKSALTKQSKSSKRSQVWPWENPGVESDDEVWIDGNIEQDQLGVHRLDITKGRKTSANGEHAMHEGITITSQTMHRKREPASQRQKGDTEETGQGHTDDNLKESSEHEEEQEQSTDQTASEREESKGGTDQDADETATEKTMSRKAKEKKLHQEMMEKRRVLNQVRHQRNQQADREGRNWNRTSSNPFHFCVLIFLTVLDQKFEEKLGSVPRKDGVKDHIESHTERHSESHAESHSESPVGVTVKVTVKSHAESHSESPGGSHGESHGESHSESHGEKSQ</sequence>
<dbReference type="GO" id="GO:0005788">
    <property type="term" value="C:endoplasmic reticulum lumen"/>
    <property type="evidence" value="ECO:0007669"/>
    <property type="project" value="TreeGrafter"/>
</dbReference>
<dbReference type="InterPro" id="IPR012913">
    <property type="entry name" value="OS9-like_dom"/>
</dbReference>
<dbReference type="GO" id="GO:0030970">
    <property type="term" value="P:retrograde protein transport, ER to cytosol"/>
    <property type="evidence" value="ECO:0007669"/>
    <property type="project" value="TreeGrafter"/>
</dbReference>
<dbReference type="OrthoDB" id="448954at2759"/>
<feature type="compositionally biased region" description="Basic and acidic residues" evidence="5">
    <location>
        <begin position="418"/>
        <end position="441"/>
    </location>
</feature>
<accession>A0A9X0A1M3</accession>
<protein>
    <submittedName>
        <fullName evidence="7">Protein OS-9</fullName>
    </submittedName>
</protein>
<feature type="compositionally biased region" description="Polar residues" evidence="5">
    <location>
        <begin position="202"/>
        <end position="214"/>
    </location>
</feature>
<evidence type="ECO:0000256" key="4">
    <source>
        <dbReference type="ARBA" id="ARBA00023157"/>
    </source>
</evidence>
<gene>
    <name evidence="7" type="primary">OS9_2</name>
    <name evidence="7" type="ORF">OS493_016111</name>
</gene>
<evidence type="ECO:0000256" key="2">
    <source>
        <dbReference type="ARBA" id="ARBA00022729"/>
    </source>
</evidence>
<dbReference type="InterPro" id="IPR009011">
    <property type="entry name" value="Man6P_isomerase_rcpt-bd_dom_sf"/>
</dbReference>
<dbReference type="EMBL" id="MU825404">
    <property type="protein sequence ID" value="KAJ7391822.1"/>
    <property type="molecule type" value="Genomic_DNA"/>
</dbReference>
<evidence type="ECO:0000259" key="6">
    <source>
        <dbReference type="PROSITE" id="PS51914"/>
    </source>
</evidence>
<feature type="region of interest" description="Disordered" evidence="5">
    <location>
        <begin position="259"/>
        <end position="388"/>
    </location>
</feature>
<feature type="region of interest" description="Disordered" evidence="5">
    <location>
        <begin position="170"/>
        <end position="237"/>
    </location>
</feature>
<evidence type="ECO:0000256" key="3">
    <source>
        <dbReference type="ARBA" id="ARBA00022824"/>
    </source>
</evidence>
<feature type="compositionally biased region" description="Basic and acidic residues" evidence="5">
    <location>
        <begin position="469"/>
        <end position="485"/>
    </location>
</feature>
<dbReference type="PANTHER" id="PTHR15414">
    <property type="entry name" value="OS-9-RELATED"/>
    <property type="match status" value="1"/>
</dbReference>
<organism evidence="7 8">
    <name type="scientific">Desmophyllum pertusum</name>
    <dbReference type="NCBI Taxonomy" id="174260"/>
    <lineage>
        <taxon>Eukaryota</taxon>
        <taxon>Metazoa</taxon>
        <taxon>Cnidaria</taxon>
        <taxon>Anthozoa</taxon>
        <taxon>Hexacorallia</taxon>
        <taxon>Scleractinia</taxon>
        <taxon>Caryophylliina</taxon>
        <taxon>Caryophylliidae</taxon>
        <taxon>Desmophyllum</taxon>
    </lineage>
</organism>
<keyword evidence="4" id="KW-1015">Disulfide bond</keyword>
<feature type="domain" description="MRH" evidence="6">
    <location>
        <begin position="50"/>
        <end position="138"/>
    </location>
</feature>
<dbReference type="Proteomes" id="UP001163046">
    <property type="component" value="Unassembled WGS sequence"/>
</dbReference>
<feature type="region of interest" description="Disordered" evidence="5">
    <location>
        <begin position="418"/>
        <end position="485"/>
    </location>
</feature>
<comment type="caution">
    <text evidence="7">The sequence shown here is derived from an EMBL/GenBank/DDBJ whole genome shotgun (WGS) entry which is preliminary data.</text>
</comment>
<dbReference type="GO" id="GO:0030968">
    <property type="term" value="P:endoplasmic reticulum unfolded protein response"/>
    <property type="evidence" value="ECO:0007669"/>
    <property type="project" value="InterPro"/>
</dbReference>
<dbReference type="AlphaFoldDB" id="A0A9X0A1M3"/>
<dbReference type="InterPro" id="IPR044865">
    <property type="entry name" value="MRH_dom"/>
</dbReference>
<feature type="compositionally biased region" description="Basic and acidic residues" evidence="5">
    <location>
        <begin position="356"/>
        <end position="365"/>
    </location>
</feature>